<dbReference type="Proteomes" id="UP000029558">
    <property type="component" value="Chromosome"/>
</dbReference>
<gene>
    <name evidence="3" type="ORF">KU39_1719</name>
</gene>
<accession>A0AAC8VIE7</accession>
<organism evidence="3 4">
    <name type="scientific">Piscirickettsia salmonis</name>
    <dbReference type="NCBI Taxonomy" id="1238"/>
    <lineage>
        <taxon>Bacteria</taxon>
        <taxon>Pseudomonadati</taxon>
        <taxon>Pseudomonadota</taxon>
        <taxon>Gammaproteobacteria</taxon>
        <taxon>Thiotrichales</taxon>
        <taxon>Piscirickettsiaceae</taxon>
        <taxon>Piscirickettsia</taxon>
    </lineage>
</organism>
<reference evidence="3 4" key="1">
    <citation type="journal article" date="2014" name="Genome Announc.">
        <title>Comparative Genome Analysis of Two Isolates of the Fish Pathogen Piscirickettsia salmonis from Different Hosts Reveals Major Differences in Virulence-Associated Secretion Systems.</title>
        <authorList>
            <person name="Bohle H."/>
            <person name="Henriquez P."/>
            <person name="Grothusen H."/>
            <person name="Navas E."/>
            <person name="Sandoval A."/>
            <person name="Bustamante F."/>
            <person name="Bustos P."/>
            <person name="Mancilla M."/>
        </authorList>
    </citation>
    <scope>NUCLEOTIDE SEQUENCE [LARGE SCALE GENOMIC DNA]</scope>
    <source>
        <strain evidence="4">B1-32597</strain>
    </source>
</reference>
<evidence type="ECO:0000313" key="3">
    <source>
        <dbReference type="EMBL" id="ALB22899.1"/>
    </source>
</evidence>
<dbReference type="EC" id="2.1.1.-" evidence="3"/>
<keyword evidence="3" id="KW-0808">Transferase</keyword>
<protein>
    <submittedName>
        <fullName evidence="3">Ribosomal RNA adenine dimethylase family protein</fullName>
        <ecNumber evidence="3">2.1.1.-</ecNumber>
    </submittedName>
</protein>
<dbReference type="CDD" id="cd02440">
    <property type="entry name" value="AdoMet_MTases"/>
    <property type="match status" value="1"/>
</dbReference>
<dbReference type="PROSITE" id="PS01131">
    <property type="entry name" value="RRNA_A_DIMETH"/>
    <property type="match status" value="1"/>
</dbReference>
<dbReference type="Gene3D" id="3.40.50.150">
    <property type="entry name" value="Vaccinia Virus protein VP39"/>
    <property type="match status" value="1"/>
</dbReference>
<proteinExistence type="predicted"/>
<dbReference type="EMBL" id="CP012508">
    <property type="protein sequence ID" value="ALB22899.1"/>
    <property type="molecule type" value="Genomic_DNA"/>
</dbReference>
<dbReference type="InterPro" id="IPR029063">
    <property type="entry name" value="SAM-dependent_MTases_sf"/>
</dbReference>
<evidence type="ECO:0000256" key="1">
    <source>
        <dbReference type="ARBA" id="ARBA00022691"/>
    </source>
</evidence>
<evidence type="ECO:0000313" key="4">
    <source>
        <dbReference type="Proteomes" id="UP000029558"/>
    </source>
</evidence>
<feature type="domain" description="Methyltransferase" evidence="2">
    <location>
        <begin position="129"/>
        <end position="226"/>
    </location>
</feature>
<dbReference type="InterPro" id="IPR020596">
    <property type="entry name" value="rRNA_Ade_Mease_Trfase_CS"/>
</dbReference>
<dbReference type="GO" id="GO:0000179">
    <property type="term" value="F:rRNA (adenine-N6,N6-)-dimethyltransferase activity"/>
    <property type="evidence" value="ECO:0007669"/>
    <property type="project" value="InterPro"/>
</dbReference>
<dbReference type="SUPFAM" id="SSF53335">
    <property type="entry name" value="S-adenosyl-L-methionine-dependent methyltransferases"/>
    <property type="match status" value="1"/>
</dbReference>
<dbReference type="RefSeq" id="WP_017376769.1">
    <property type="nucleotide sequence ID" value="NZ_LELB01000047.1"/>
</dbReference>
<keyword evidence="3" id="KW-0489">Methyltransferase</keyword>
<dbReference type="Pfam" id="PF13649">
    <property type="entry name" value="Methyltransf_25"/>
    <property type="match status" value="1"/>
</dbReference>
<keyword evidence="1" id="KW-0949">S-adenosyl-L-methionine</keyword>
<dbReference type="AlphaFoldDB" id="A0AAC8VIE7"/>
<name>A0AAC8VIE7_PISSA</name>
<sequence>MKLGEGSLKEKMVFIERATDQSIPTPWQLFSRLIYRYWFLKYPWQMSKFLGRQSKRLWLWLWLSSCNRSSGLKKVDNSIKNTLEKYGLTLGFFKAVIANPRATGAVLPSSRFLVREMVAHVVQMPERYVVELGAGTGVITQELLSSGVSPGQLIAIEYDENLAKKLAVRFPDILVICGNAVELERLLGEKNGCVSTVISGLPLRSLPNQAVVHILQQIPNVLVSGGSYIQFTYDFKKKEEYYPGDIELSFSKKIWLNIPPAKVDVFTK</sequence>
<evidence type="ECO:0000259" key="2">
    <source>
        <dbReference type="Pfam" id="PF13649"/>
    </source>
</evidence>
<dbReference type="InterPro" id="IPR041698">
    <property type="entry name" value="Methyltransf_25"/>
</dbReference>